<dbReference type="PANTHER" id="PTHR43377:SF6">
    <property type="entry name" value="GFO_IDH_MOCA-LIKE OXIDOREDUCTASE N-TERMINAL DOMAIN-CONTAINING PROTEIN"/>
    <property type="match status" value="1"/>
</dbReference>
<evidence type="ECO:0000259" key="1">
    <source>
        <dbReference type="Pfam" id="PF01408"/>
    </source>
</evidence>
<dbReference type="SUPFAM" id="SSF51735">
    <property type="entry name" value="NAD(P)-binding Rossmann-fold domains"/>
    <property type="match status" value="1"/>
</dbReference>
<organism evidence="3 4">
    <name type="scientific">Candidatus Woesebacteria bacterium GW2011_GWA2_40_7b</name>
    <dbReference type="NCBI Taxonomy" id="1618563"/>
    <lineage>
        <taxon>Bacteria</taxon>
        <taxon>Candidatus Woeseibacteriota</taxon>
    </lineage>
</organism>
<dbReference type="AlphaFoldDB" id="A0A0G0T9E4"/>
<reference evidence="3 4" key="1">
    <citation type="journal article" date="2015" name="Nature">
        <title>rRNA introns, odd ribosomes, and small enigmatic genomes across a large radiation of phyla.</title>
        <authorList>
            <person name="Brown C.T."/>
            <person name="Hug L.A."/>
            <person name="Thomas B.C."/>
            <person name="Sharon I."/>
            <person name="Castelle C.J."/>
            <person name="Singh A."/>
            <person name="Wilkins M.J."/>
            <person name="Williams K.H."/>
            <person name="Banfield J.F."/>
        </authorList>
    </citation>
    <scope>NUCLEOTIDE SEQUENCE [LARGE SCALE GENOMIC DNA]</scope>
</reference>
<name>A0A0G0T9E4_9BACT</name>
<gene>
    <name evidence="3" type="ORF">UU12_C0001G0019</name>
</gene>
<evidence type="ECO:0000313" key="4">
    <source>
        <dbReference type="Proteomes" id="UP000034562"/>
    </source>
</evidence>
<dbReference type="InterPro" id="IPR036291">
    <property type="entry name" value="NAD(P)-bd_dom_sf"/>
</dbReference>
<protein>
    <submittedName>
        <fullName evidence="3">Uncharacterized protein</fullName>
    </submittedName>
</protein>
<dbReference type="SUPFAM" id="SSF55347">
    <property type="entry name" value="Glyceraldehyde-3-phosphate dehydrogenase-like, C-terminal domain"/>
    <property type="match status" value="1"/>
</dbReference>
<accession>A0A0G0T9E4</accession>
<dbReference type="InterPro" id="IPR051450">
    <property type="entry name" value="Gfo/Idh/MocA_Oxidoreductases"/>
</dbReference>
<proteinExistence type="predicted"/>
<dbReference type="STRING" id="1618563.UU12_C0001G0019"/>
<evidence type="ECO:0000259" key="2">
    <source>
        <dbReference type="Pfam" id="PF22725"/>
    </source>
</evidence>
<feature type="domain" description="GFO/IDH/MocA-like oxidoreductase" evidence="2">
    <location>
        <begin position="131"/>
        <end position="254"/>
    </location>
</feature>
<dbReference type="Gene3D" id="3.40.50.720">
    <property type="entry name" value="NAD(P)-binding Rossmann-like Domain"/>
    <property type="match status" value="1"/>
</dbReference>
<dbReference type="PANTHER" id="PTHR43377">
    <property type="entry name" value="BILIVERDIN REDUCTASE A"/>
    <property type="match status" value="1"/>
</dbReference>
<dbReference type="GO" id="GO:0000166">
    <property type="term" value="F:nucleotide binding"/>
    <property type="evidence" value="ECO:0007669"/>
    <property type="project" value="InterPro"/>
</dbReference>
<dbReference type="InterPro" id="IPR055170">
    <property type="entry name" value="GFO_IDH_MocA-like_dom"/>
</dbReference>
<evidence type="ECO:0000313" key="3">
    <source>
        <dbReference type="EMBL" id="KKR71436.1"/>
    </source>
</evidence>
<dbReference type="InterPro" id="IPR000683">
    <property type="entry name" value="Gfo/Idh/MocA-like_OxRdtase_N"/>
</dbReference>
<comment type="caution">
    <text evidence="3">The sequence shown here is derived from an EMBL/GenBank/DDBJ whole genome shotgun (WGS) entry which is preliminary data.</text>
</comment>
<dbReference type="EMBL" id="LBZK01000001">
    <property type="protein sequence ID" value="KKR71436.1"/>
    <property type="molecule type" value="Genomic_DNA"/>
</dbReference>
<feature type="domain" description="Gfo/Idh/MocA-like oxidoreductase N-terminal" evidence="1">
    <location>
        <begin position="4"/>
        <end position="123"/>
    </location>
</feature>
<dbReference type="Gene3D" id="3.30.360.10">
    <property type="entry name" value="Dihydrodipicolinate Reductase, domain 2"/>
    <property type="match status" value="1"/>
</dbReference>
<sequence length="336" mass="37876">MSVVKIGIIGTGFGLYGLLPAFNSTQGFFVTCISGEKTKRLTDYCRKIGLEKIYTDWHEMITNEKLDAVAIAVPPNIQYKIAKYAIGRGIHVFTEKPLAVTLSQAEDLLQLAKRKKVKHMVDFEFPEIEAWKKVKELLSKKVFGSLMKICINWDFLSFDIKNQISSWKTDIKEGGGALSYYFSHTLHYLEHFGGEITDTKSVLSYSTESLNGGEVGVDLLAKFKNGVTANTHLCCNTRGLNRHQLVFICKKATIVLENTRSFTSGFTVKIHTNDNIKQLPIPPDKGIVKDEDERVVIVKKLAARFIKAIIQNERVTPSLAEGVRVQYLIEQIRKNE</sequence>
<dbReference type="Proteomes" id="UP000034562">
    <property type="component" value="Unassembled WGS sequence"/>
</dbReference>
<dbReference type="Pfam" id="PF01408">
    <property type="entry name" value="GFO_IDH_MocA"/>
    <property type="match status" value="1"/>
</dbReference>
<dbReference type="Pfam" id="PF22725">
    <property type="entry name" value="GFO_IDH_MocA_C3"/>
    <property type="match status" value="1"/>
</dbReference>